<feature type="region of interest" description="Disordered" evidence="1">
    <location>
        <begin position="355"/>
        <end position="410"/>
    </location>
</feature>
<feature type="compositionally biased region" description="Polar residues" evidence="1">
    <location>
        <begin position="77"/>
        <end position="102"/>
    </location>
</feature>
<feature type="compositionally biased region" description="Polar residues" evidence="1">
    <location>
        <begin position="392"/>
        <end position="410"/>
    </location>
</feature>
<accession>A0AAW0GTT2</accession>
<organism evidence="3 4">
    <name type="scientific">Cerrena zonata</name>
    <dbReference type="NCBI Taxonomy" id="2478898"/>
    <lineage>
        <taxon>Eukaryota</taxon>
        <taxon>Fungi</taxon>
        <taxon>Dikarya</taxon>
        <taxon>Basidiomycota</taxon>
        <taxon>Agaricomycotina</taxon>
        <taxon>Agaricomycetes</taxon>
        <taxon>Polyporales</taxon>
        <taxon>Cerrenaceae</taxon>
        <taxon>Cerrena</taxon>
    </lineage>
</organism>
<feature type="region of interest" description="Disordered" evidence="1">
    <location>
        <begin position="499"/>
        <end position="546"/>
    </location>
</feature>
<feature type="compositionally biased region" description="Low complexity" evidence="1">
    <location>
        <begin position="530"/>
        <end position="540"/>
    </location>
</feature>
<feature type="region of interest" description="Disordered" evidence="1">
    <location>
        <begin position="284"/>
        <end position="310"/>
    </location>
</feature>
<feature type="region of interest" description="Disordered" evidence="1">
    <location>
        <begin position="1"/>
        <end position="102"/>
    </location>
</feature>
<dbReference type="Pfam" id="PF15249">
    <property type="entry name" value="GLTSCR1"/>
    <property type="match status" value="1"/>
</dbReference>
<feature type="domain" description="GLTSCR protein conserved" evidence="2">
    <location>
        <begin position="148"/>
        <end position="262"/>
    </location>
</feature>
<dbReference type="EMBL" id="JASBNA010000004">
    <property type="protein sequence ID" value="KAK7692740.1"/>
    <property type="molecule type" value="Genomic_DNA"/>
</dbReference>
<sequence>MSKLGEPSGSSLASSSQSATPSIHPTDLHADVLSRSATCRDSFEGWIRDRHPTDLITNGGRPTPEGGNVKVKVEAETASTSGQANTQNGDGSQVNGRQQSAPRKTIALHVDKAVNEAQRRSRLKGRGYYDEHATVQSAARVAVSLNSDQNSALNPDVDTPFRDATDVIQRLLPYHIFQHPAEDIAVLCRGSISKGKRKATEEDLLREEIAETRFALECWKRRRMLEKRFRDARTGAAQRTAPDDQAYVLAQAILESDRHENAAISAELRAAKQELEKIEREKKAAAAAANPPTPRPTYYPPQTATTPTAYPTQYRGYTYAYGQGYGSQYTYSPYQTSPVPANAWSTSVFSHTPQRSATAYTTPTTPATTSAFPSTSTPIASTSAAPSTSTPVVPQQAQQSTPAVPLTSTSPIPVQLPVSSLTDLIALGIVPVPVSSAPPAGQPQPAAVLKGTSQNGQTVSLEINVSSLQGTQLSGLAMVLSTLTSRGVSVSNTGGVNGATAASASTQPATGRSSGSSVANAPNVNGSGGSSATSTNAPTSHGGTGM</sequence>
<dbReference type="Proteomes" id="UP001385951">
    <property type="component" value="Unassembled WGS sequence"/>
</dbReference>
<feature type="compositionally biased region" description="Basic and acidic residues" evidence="1">
    <location>
        <begin position="41"/>
        <end position="53"/>
    </location>
</feature>
<proteinExistence type="predicted"/>
<evidence type="ECO:0000313" key="3">
    <source>
        <dbReference type="EMBL" id="KAK7692740.1"/>
    </source>
</evidence>
<keyword evidence="4" id="KW-1185">Reference proteome</keyword>
<evidence type="ECO:0000256" key="1">
    <source>
        <dbReference type="SAM" id="MobiDB-lite"/>
    </source>
</evidence>
<protein>
    <recommendedName>
        <fullName evidence="2">GLTSCR protein conserved domain-containing protein</fullName>
    </recommendedName>
</protein>
<feature type="compositionally biased region" description="Low complexity" evidence="1">
    <location>
        <begin position="1"/>
        <end position="22"/>
    </location>
</feature>
<comment type="caution">
    <text evidence="3">The sequence shown here is derived from an EMBL/GenBank/DDBJ whole genome shotgun (WGS) entry which is preliminary data.</text>
</comment>
<feature type="compositionally biased region" description="Low complexity" evidence="1">
    <location>
        <begin position="300"/>
        <end position="310"/>
    </location>
</feature>
<dbReference type="InterPro" id="IPR015671">
    <property type="entry name" value="GSCR1_dom"/>
</dbReference>
<reference evidence="3 4" key="1">
    <citation type="submission" date="2022-09" db="EMBL/GenBank/DDBJ databases">
        <authorList>
            <person name="Palmer J.M."/>
        </authorList>
    </citation>
    <scope>NUCLEOTIDE SEQUENCE [LARGE SCALE GENOMIC DNA]</scope>
    <source>
        <strain evidence="3 4">DSM 7382</strain>
    </source>
</reference>
<feature type="compositionally biased region" description="Polar residues" evidence="1">
    <location>
        <begin position="507"/>
        <end position="524"/>
    </location>
</feature>
<feature type="compositionally biased region" description="Low complexity" evidence="1">
    <location>
        <begin position="356"/>
        <end position="391"/>
    </location>
</feature>
<dbReference type="AlphaFoldDB" id="A0AAW0GTT2"/>
<gene>
    <name evidence="3" type="ORF">QCA50_004373</name>
</gene>
<evidence type="ECO:0000259" key="2">
    <source>
        <dbReference type="Pfam" id="PF15249"/>
    </source>
</evidence>
<name>A0AAW0GTT2_9APHY</name>
<evidence type="ECO:0000313" key="4">
    <source>
        <dbReference type="Proteomes" id="UP001385951"/>
    </source>
</evidence>